<comment type="caution">
    <text evidence="2">The sequence shown here is derived from an EMBL/GenBank/DDBJ whole genome shotgun (WGS) entry which is preliminary data.</text>
</comment>
<accession>A0ABW2Y437</accession>
<dbReference type="Pfam" id="PF24878">
    <property type="entry name" value="YkcB_C"/>
    <property type="match status" value="1"/>
</dbReference>
<evidence type="ECO:0000259" key="1">
    <source>
        <dbReference type="Pfam" id="PF24878"/>
    </source>
</evidence>
<sequence>MKKQITSSNVAPESHKATNKSQSMVRKVAIGFLAATIILTPTVWSISYATATSASHASGGMSNGFTGGSGASSNLELISLLKKNASSYRWVAATTGSQNAASYQLATEVPVMAIGGFNRSDNYPTLTQFKKYVSEGLIHYYIAGGGMGGQQNGGSSATSQISNWVSENYTARTVGGVTIYDLT</sequence>
<gene>
    <name evidence="2" type="ORF">ACFQY8_00430</name>
</gene>
<dbReference type="Proteomes" id="UP001597036">
    <property type="component" value="Unassembled WGS sequence"/>
</dbReference>
<name>A0ABW2Y437_9BIFI</name>
<dbReference type="EMBL" id="JBHTHQ010000005">
    <property type="protein sequence ID" value="MFD0704224.1"/>
    <property type="molecule type" value="Genomic_DNA"/>
</dbReference>
<protein>
    <recommendedName>
        <fullName evidence="1">Putative mannosyltransferase YkcA/B-like C-terminal domain-containing protein</fullName>
    </recommendedName>
</protein>
<dbReference type="RefSeq" id="WP_377937554.1">
    <property type="nucleotide sequence ID" value="NZ_JBHTHQ010000005.1"/>
</dbReference>
<evidence type="ECO:0000313" key="2">
    <source>
        <dbReference type="EMBL" id="MFD0704224.1"/>
    </source>
</evidence>
<evidence type="ECO:0000313" key="3">
    <source>
        <dbReference type="Proteomes" id="UP001597036"/>
    </source>
</evidence>
<reference evidence="3" key="1">
    <citation type="journal article" date="2019" name="Int. J. Syst. Evol. Microbiol.">
        <title>The Global Catalogue of Microorganisms (GCM) 10K type strain sequencing project: providing services to taxonomists for standard genome sequencing and annotation.</title>
        <authorList>
            <consortium name="The Broad Institute Genomics Platform"/>
            <consortium name="The Broad Institute Genome Sequencing Center for Infectious Disease"/>
            <person name="Wu L."/>
            <person name="Ma J."/>
        </authorList>
    </citation>
    <scope>NUCLEOTIDE SEQUENCE [LARGE SCALE GENOMIC DNA]</scope>
    <source>
        <strain evidence="3">CCM 8604</strain>
    </source>
</reference>
<proteinExistence type="predicted"/>
<keyword evidence="3" id="KW-1185">Reference proteome</keyword>
<organism evidence="2 3">
    <name type="scientific">Alloscardovia venturai</name>
    <dbReference type="NCBI Taxonomy" id="1769421"/>
    <lineage>
        <taxon>Bacteria</taxon>
        <taxon>Bacillati</taxon>
        <taxon>Actinomycetota</taxon>
        <taxon>Actinomycetes</taxon>
        <taxon>Bifidobacteriales</taxon>
        <taxon>Bifidobacteriaceae</taxon>
        <taxon>Alloscardovia</taxon>
    </lineage>
</organism>
<dbReference type="InterPro" id="IPR056785">
    <property type="entry name" value="YkcA/B-like_C"/>
</dbReference>
<feature type="domain" description="Putative mannosyltransferase YkcA/B-like C-terminal" evidence="1">
    <location>
        <begin position="77"/>
        <end position="168"/>
    </location>
</feature>